<protein>
    <recommendedName>
        <fullName evidence="3">Reverse transcriptase domain-containing protein</fullName>
    </recommendedName>
</protein>
<reference evidence="1" key="1">
    <citation type="submission" date="2020-08" db="EMBL/GenBank/DDBJ databases">
        <title>Chromosome-level assembly of Southern catfish (Silurus meridionalis) provides insights into visual adaptation to the nocturnal and benthic lifestyles.</title>
        <authorList>
            <person name="Zhang Y."/>
            <person name="Wang D."/>
            <person name="Peng Z."/>
        </authorList>
    </citation>
    <scope>NUCLEOTIDE SEQUENCE</scope>
    <source>
        <strain evidence="1">SWU-2019-XX</strain>
        <tissue evidence="1">Muscle</tissue>
    </source>
</reference>
<gene>
    <name evidence="1" type="ORF">HF521_020985</name>
</gene>
<dbReference type="AlphaFoldDB" id="A0A8T0BFA8"/>
<accession>A0A8T0BFA8</accession>
<evidence type="ECO:0000313" key="2">
    <source>
        <dbReference type="Proteomes" id="UP000606274"/>
    </source>
</evidence>
<sequence length="102" mass="11789">MFDHHPHPKKTQITELNVSRLIALMSVVIKPFDRLVLVYLKDISRPLLDPLQFVDDAVNMGLHFILQNLDKLGTYLRILFVDFSSAFNTIIPTLFQTKLPQI</sequence>
<organism evidence="1 2">
    <name type="scientific">Silurus meridionalis</name>
    <name type="common">Southern catfish</name>
    <name type="synonym">Silurus soldatovi meridionalis</name>
    <dbReference type="NCBI Taxonomy" id="175797"/>
    <lineage>
        <taxon>Eukaryota</taxon>
        <taxon>Metazoa</taxon>
        <taxon>Chordata</taxon>
        <taxon>Craniata</taxon>
        <taxon>Vertebrata</taxon>
        <taxon>Euteleostomi</taxon>
        <taxon>Actinopterygii</taxon>
        <taxon>Neopterygii</taxon>
        <taxon>Teleostei</taxon>
        <taxon>Ostariophysi</taxon>
        <taxon>Siluriformes</taxon>
        <taxon>Siluridae</taxon>
        <taxon>Silurus</taxon>
    </lineage>
</organism>
<feature type="non-terminal residue" evidence="1">
    <location>
        <position position="102"/>
    </location>
</feature>
<name>A0A8T0BFA8_SILME</name>
<comment type="caution">
    <text evidence="1">The sequence shown here is derived from an EMBL/GenBank/DDBJ whole genome shotgun (WGS) entry which is preliminary data.</text>
</comment>
<proteinExistence type="predicted"/>
<evidence type="ECO:0000313" key="1">
    <source>
        <dbReference type="EMBL" id="KAF7705699.1"/>
    </source>
</evidence>
<keyword evidence="2" id="KW-1185">Reference proteome</keyword>
<dbReference type="Proteomes" id="UP000606274">
    <property type="component" value="Unassembled WGS sequence"/>
</dbReference>
<evidence type="ECO:0008006" key="3">
    <source>
        <dbReference type="Google" id="ProtNLM"/>
    </source>
</evidence>
<dbReference type="EMBL" id="JABFDY010000007">
    <property type="protein sequence ID" value="KAF7705699.1"/>
    <property type="molecule type" value="Genomic_DNA"/>
</dbReference>